<dbReference type="InterPro" id="IPR016191">
    <property type="entry name" value="Ribonuclease/ribotoxin"/>
</dbReference>
<sequence>MTSPPQEKPHNRNVNEGAEGKGHGIALPILIVFGLIVTGAFLWALFNDPLSNPEESPQDAPAPATAATSTTSNAPEPSSTRFSSSAPQTRSSTAQPNATVGAVPACDPAEIPPEVDDTIADIQAGGPFPYPENDGKRFGNYEGFLPKESKNYYREYTVDTPGVRHRGERRIVTGGDPATDPRVWYYTADHYESFCEVIDID</sequence>
<evidence type="ECO:0000256" key="4">
    <source>
        <dbReference type="SAM" id="Phobius"/>
    </source>
</evidence>
<keyword evidence="4" id="KW-0472">Membrane</keyword>
<dbReference type="Pfam" id="PF00545">
    <property type="entry name" value="Ribonuclease"/>
    <property type="match status" value="1"/>
</dbReference>
<dbReference type="GO" id="GO:0016787">
    <property type="term" value="F:hydrolase activity"/>
    <property type="evidence" value="ECO:0007669"/>
    <property type="project" value="UniProtKB-KW"/>
</dbReference>
<dbReference type="InterPro" id="IPR000026">
    <property type="entry name" value="N1-like"/>
</dbReference>
<name>A0A931E1B4_9CORY</name>
<dbReference type="AlphaFoldDB" id="A0A931E1B4"/>
<keyword evidence="1" id="KW-0540">Nuclease</keyword>
<keyword evidence="4" id="KW-1133">Transmembrane helix</keyword>
<feature type="compositionally biased region" description="Polar residues" evidence="3">
    <location>
        <begin position="81"/>
        <end position="98"/>
    </location>
</feature>
<evidence type="ECO:0000313" key="6">
    <source>
        <dbReference type="Proteomes" id="UP000658613"/>
    </source>
</evidence>
<evidence type="ECO:0000313" key="5">
    <source>
        <dbReference type="EMBL" id="MBG6122062.1"/>
    </source>
</evidence>
<keyword evidence="4" id="KW-0812">Transmembrane</keyword>
<keyword evidence="6" id="KW-1185">Reference proteome</keyword>
<evidence type="ECO:0000256" key="2">
    <source>
        <dbReference type="ARBA" id="ARBA00022801"/>
    </source>
</evidence>
<protein>
    <submittedName>
        <fullName evidence="5">Guanyl-specific ribonuclease Sa</fullName>
    </submittedName>
</protein>
<dbReference type="GO" id="GO:0003723">
    <property type="term" value="F:RNA binding"/>
    <property type="evidence" value="ECO:0007669"/>
    <property type="project" value="InterPro"/>
</dbReference>
<dbReference type="EMBL" id="JADOUE010000001">
    <property type="protein sequence ID" value="MBG6122062.1"/>
    <property type="molecule type" value="Genomic_DNA"/>
</dbReference>
<comment type="caution">
    <text evidence="5">The sequence shown here is derived from an EMBL/GenBank/DDBJ whole genome shotgun (WGS) entry which is preliminary data.</text>
</comment>
<dbReference type="GO" id="GO:0004521">
    <property type="term" value="F:RNA endonuclease activity"/>
    <property type="evidence" value="ECO:0007669"/>
    <property type="project" value="InterPro"/>
</dbReference>
<reference evidence="5" key="1">
    <citation type="submission" date="2020-11" db="EMBL/GenBank/DDBJ databases">
        <title>Sequencing the genomes of 1000 actinobacteria strains.</title>
        <authorList>
            <person name="Klenk H.-P."/>
        </authorList>
    </citation>
    <scope>NUCLEOTIDE SEQUENCE</scope>
    <source>
        <strain evidence="5">DSM 45632</strain>
    </source>
</reference>
<dbReference type="Gene3D" id="3.10.450.30">
    <property type="entry name" value="Microbial ribonucleases"/>
    <property type="match status" value="1"/>
</dbReference>
<evidence type="ECO:0000256" key="1">
    <source>
        <dbReference type="ARBA" id="ARBA00022722"/>
    </source>
</evidence>
<feature type="region of interest" description="Disordered" evidence="3">
    <location>
        <begin position="52"/>
        <end position="103"/>
    </location>
</feature>
<dbReference type="SUPFAM" id="SSF53933">
    <property type="entry name" value="Microbial ribonucleases"/>
    <property type="match status" value="1"/>
</dbReference>
<organism evidence="5 6">
    <name type="scientific">Corynebacterium aquatimens</name>
    <dbReference type="NCBI Taxonomy" id="1190508"/>
    <lineage>
        <taxon>Bacteria</taxon>
        <taxon>Bacillati</taxon>
        <taxon>Actinomycetota</taxon>
        <taxon>Actinomycetes</taxon>
        <taxon>Mycobacteriales</taxon>
        <taxon>Corynebacteriaceae</taxon>
        <taxon>Corynebacterium</taxon>
    </lineage>
</organism>
<keyword evidence="2" id="KW-0378">Hydrolase</keyword>
<feature type="transmembrane region" description="Helical" evidence="4">
    <location>
        <begin position="25"/>
        <end position="46"/>
    </location>
</feature>
<accession>A0A931E1B4</accession>
<dbReference type="Proteomes" id="UP000658613">
    <property type="component" value="Unassembled WGS sequence"/>
</dbReference>
<feature type="compositionally biased region" description="Low complexity" evidence="3">
    <location>
        <begin position="58"/>
        <end position="80"/>
    </location>
</feature>
<evidence type="ECO:0000256" key="3">
    <source>
        <dbReference type="SAM" id="MobiDB-lite"/>
    </source>
</evidence>
<proteinExistence type="predicted"/>
<gene>
    <name evidence="5" type="ORF">IW254_001031</name>
</gene>